<dbReference type="Pfam" id="PF00076">
    <property type="entry name" value="RRM_1"/>
    <property type="match status" value="2"/>
</dbReference>
<feature type="compositionally biased region" description="Basic and acidic residues" evidence="3">
    <location>
        <begin position="127"/>
        <end position="149"/>
    </location>
</feature>
<feature type="compositionally biased region" description="Basic and acidic residues" evidence="3">
    <location>
        <begin position="38"/>
        <end position="54"/>
    </location>
</feature>
<dbReference type="SMART" id="SM00360">
    <property type="entry name" value="RRM"/>
    <property type="match status" value="2"/>
</dbReference>
<proteinExistence type="predicted"/>
<dbReference type="InterPro" id="IPR012677">
    <property type="entry name" value="Nucleotide-bd_a/b_plait_sf"/>
</dbReference>
<reference evidence="6" key="1">
    <citation type="journal article" date="2014" name="Genome Announc.">
        <title>Draft genome sequence of the formaldehyde-resistant fungus Byssochlamys spectabilis No. 5 (anamorph Paecilomyces variotii No. 5) (NBRC109023).</title>
        <authorList>
            <person name="Oka T."/>
            <person name="Ekino K."/>
            <person name="Fukuda K."/>
            <person name="Nomura Y."/>
        </authorList>
    </citation>
    <scope>NUCLEOTIDE SEQUENCE [LARGE SCALE GENOMIC DNA]</scope>
    <source>
        <strain evidence="6">No. 5 / NBRC 109023</strain>
    </source>
</reference>
<dbReference type="InterPro" id="IPR035979">
    <property type="entry name" value="RBD_domain_sf"/>
</dbReference>
<feature type="domain" description="RRM" evidence="4">
    <location>
        <begin position="365"/>
        <end position="426"/>
    </location>
</feature>
<dbReference type="InParanoid" id="V5I5D8"/>
<gene>
    <name evidence="5" type="ORF">PVAR5_7960</name>
</gene>
<feature type="compositionally biased region" description="Basic and acidic residues" evidence="3">
    <location>
        <begin position="93"/>
        <end position="102"/>
    </location>
</feature>
<evidence type="ECO:0000313" key="5">
    <source>
        <dbReference type="EMBL" id="GAD99250.1"/>
    </source>
</evidence>
<dbReference type="EMBL" id="BAUL01000288">
    <property type="protein sequence ID" value="GAD99250.1"/>
    <property type="molecule type" value="Genomic_DNA"/>
</dbReference>
<keyword evidence="6" id="KW-1185">Reference proteome</keyword>
<feature type="compositionally biased region" description="Basic and acidic residues" evidence="3">
    <location>
        <begin position="224"/>
        <end position="237"/>
    </location>
</feature>
<feature type="region of interest" description="Disordered" evidence="3">
    <location>
        <begin position="1"/>
        <end position="257"/>
    </location>
</feature>
<dbReference type="InterPro" id="IPR050886">
    <property type="entry name" value="RNA-binding_reg"/>
</dbReference>
<protein>
    <submittedName>
        <fullName evidence="5">Nucleolin protein Nsr1</fullName>
    </submittedName>
</protein>
<organism evidence="5 6">
    <name type="scientific">Byssochlamys spectabilis (strain No. 5 / NBRC 109023)</name>
    <name type="common">Paecilomyces variotii</name>
    <dbReference type="NCBI Taxonomy" id="1356009"/>
    <lineage>
        <taxon>Eukaryota</taxon>
        <taxon>Fungi</taxon>
        <taxon>Dikarya</taxon>
        <taxon>Ascomycota</taxon>
        <taxon>Pezizomycotina</taxon>
        <taxon>Eurotiomycetes</taxon>
        <taxon>Eurotiomycetidae</taxon>
        <taxon>Eurotiales</taxon>
        <taxon>Thermoascaceae</taxon>
        <taxon>Paecilomyces</taxon>
    </lineage>
</organism>
<name>V5I5D8_BYSSN</name>
<feature type="compositionally biased region" description="Basic and acidic residues" evidence="3">
    <location>
        <begin position="168"/>
        <end position="190"/>
    </location>
</feature>
<accession>V5I5D8</accession>
<evidence type="ECO:0000313" key="6">
    <source>
        <dbReference type="Proteomes" id="UP000018001"/>
    </source>
</evidence>
<dbReference type="Gene3D" id="3.30.70.330">
    <property type="match status" value="2"/>
</dbReference>
<dbReference type="Proteomes" id="UP000018001">
    <property type="component" value="Unassembled WGS sequence"/>
</dbReference>
<dbReference type="SUPFAM" id="SSF54928">
    <property type="entry name" value="RNA-binding domain, RBD"/>
    <property type="match status" value="1"/>
</dbReference>
<comment type="caution">
    <text evidence="5">The sequence shown here is derived from an EMBL/GenBank/DDBJ whole genome shotgun (WGS) entry which is preliminary data.</text>
</comment>
<feature type="non-terminal residue" evidence="5">
    <location>
        <position position="426"/>
    </location>
</feature>
<evidence type="ECO:0000256" key="2">
    <source>
        <dbReference type="PROSITE-ProRule" id="PRU00176"/>
    </source>
</evidence>
<feature type="region of interest" description="Disordered" evidence="3">
    <location>
        <begin position="334"/>
        <end position="363"/>
    </location>
</feature>
<feature type="compositionally biased region" description="Acidic residues" evidence="3">
    <location>
        <begin position="150"/>
        <end position="167"/>
    </location>
</feature>
<evidence type="ECO:0000256" key="3">
    <source>
        <dbReference type="SAM" id="MobiDB-lite"/>
    </source>
</evidence>
<feature type="compositionally biased region" description="Acidic residues" evidence="3">
    <location>
        <begin position="111"/>
        <end position="126"/>
    </location>
</feature>
<dbReference type="PANTHER" id="PTHR48024:SF11">
    <property type="entry name" value="NUCLEAR LOCALIZATION SEQUENCE-BINDING PROTEIN"/>
    <property type="match status" value="1"/>
</dbReference>
<sequence>MSKTKATKVAKGADKTEKALTKVKDAGVTKASQTPKAKGKEIARKLAAKEEKSSRKNKKKAPSPSSSDSESDSDEEMKSASSSSESESESEDEKPAKKETKKATKPAESSSESESESESEESSSEEEAPKKTETKKAEPKKAEAKKESSDSESESESESDSDSDSSESEAKAPAKAKKAEPAKKAKKDASSSESEESDSSEKSGSDSESGSDSDSDSDSEETEDSAKESPKKRKADEQEAPAAKKSKTQEEIPGASANLFVGNLSWNVDEEWLRSEFDGFGELSGVRIVTERDTGRSRGFGYVEFTNVADAVKAYEAKKGAEVDGRKINLDYANARPANNNEGGQRDRAQARARSFGDQTSPESDTLFIGNLPFSASEDAINETFAEKGSILGIRLPTDPESGRPKGFGYIQFSSVDEARAALNDL</sequence>
<dbReference type="GO" id="GO:0003723">
    <property type="term" value="F:RNA binding"/>
    <property type="evidence" value="ECO:0007669"/>
    <property type="project" value="UniProtKB-UniRule"/>
</dbReference>
<feature type="domain" description="RRM" evidence="4">
    <location>
        <begin position="257"/>
        <end position="335"/>
    </location>
</feature>
<evidence type="ECO:0000259" key="4">
    <source>
        <dbReference type="PROSITE" id="PS50102"/>
    </source>
</evidence>
<dbReference type="OrthoDB" id="439808at2759"/>
<dbReference type="eggNOG" id="KOG4210">
    <property type="taxonomic scope" value="Eukaryota"/>
</dbReference>
<dbReference type="HOGENOM" id="CLU_026791_2_0_1"/>
<keyword evidence="1 2" id="KW-0694">RNA-binding</keyword>
<feature type="compositionally biased region" description="Acidic residues" evidence="3">
    <location>
        <begin position="209"/>
        <end position="223"/>
    </location>
</feature>
<evidence type="ECO:0000256" key="1">
    <source>
        <dbReference type="ARBA" id="ARBA00022884"/>
    </source>
</evidence>
<dbReference type="PANTHER" id="PTHR48024">
    <property type="entry name" value="GEO13361P1-RELATED"/>
    <property type="match status" value="1"/>
</dbReference>
<dbReference type="PROSITE" id="PS50102">
    <property type="entry name" value="RRM"/>
    <property type="match status" value="2"/>
</dbReference>
<feature type="compositionally biased region" description="Basic and acidic residues" evidence="3">
    <location>
        <begin position="11"/>
        <end position="27"/>
    </location>
</feature>
<dbReference type="InterPro" id="IPR000504">
    <property type="entry name" value="RRM_dom"/>
</dbReference>
<dbReference type="AlphaFoldDB" id="V5I5D8"/>